<dbReference type="KEGG" id="sin:YN1551_1968"/>
<reference evidence="5 6" key="1">
    <citation type="journal article" date="2009" name="Proc. Natl. Acad. Sci. U.S.A.">
        <title>Biogeography of the Sulfolobus islandicus pan-genome.</title>
        <authorList>
            <person name="Reno M.L."/>
            <person name="Held N.L."/>
            <person name="Fields C.J."/>
            <person name="Burke P.V."/>
            <person name="Whitaker R.J."/>
        </authorList>
    </citation>
    <scope>NUCLEOTIDE SEQUENCE [LARGE SCALE GENOMIC DNA]</scope>
    <source>
        <strain evidence="6">Y.N.15.51 / Yellowstone #2</strain>
    </source>
</reference>
<dbReference type="Proteomes" id="UP000006818">
    <property type="component" value="Chromosome"/>
</dbReference>
<keyword evidence="2 3" id="KW-0067">ATP-binding</keyword>
<comment type="similarity">
    <text evidence="3">Belongs to the UPF0273 family.</text>
</comment>
<dbReference type="AlphaFoldDB" id="C3NIQ0"/>
<dbReference type="InterPro" id="IPR010624">
    <property type="entry name" value="KaiC_dom"/>
</dbReference>
<dbReference type="HOGENOM" id="CLU_023669_2_0_2"/>
<evidence type="ECO:0000256" key="1">
    <source>
        <dbReference type="ARBA" id="ARBA00022741"/>
    </source>
</evidence>
<dbReference type="GO" id="GO:0005524">
    <property type="term" value="F:ATP binding"/>
    <property type="evidence" value="ECO:0007669"/>
    <property type="project" value="UniProtKB-UniRule"/>
</dbReference>
<keyword evidence="1 3" id="KW-0547">Nucleotide-binding</keyword>
<dbReference type="HAMAP" id="MF_01076">
    <property type="entry name" value="UPF0273"/>
    <property type="match status" value="1"/>
</dbReference>
<evidence type="ECO:0000313" key="5">
    <source>
        <dbReference type="EMBL" id="ACP49010.1"/>
    </source>
</evidence>
<dbReference type="PANTHER" id="PTHR43637:SF1">
    <property type="entry name" value="UPF0273 PROTEIN TM_0370"/>
    <property type="match status" value="1"/>
</dbReference>
<evidence type="ECO:0000256" key="2">
    <source>
        <dbReference type="ARBA" id="ARBA00022840"/>
    </source>
</evidence>
<dbReference type="PROSITE" id="PS51146">
    <property type="entry name" value="KAIC"/>
    <property type="match status" value="1"/>
</dbReference>
<dbReference type="InterPro" id="IPR014774">
    <property type="entry name" value="KaiC-like_dom"/>
</dbReference>
<dbReference type="Pfam" id="PF06745">
    <property type="entry name" value="ATPase"/>
    <property type="match status" value="1"/>
</dbReference>
<evidence type="ECO:0000256" key="3">
    <source>
        <dbReference type="HAMAP-Rule" id="MF_01076"/>
    </source>
</evidence>
<dbReference type="EMBL" id="CP001404">
    <property type="protein sequence ID" value="ACP49010.1"/>
    <property type="molecule type" value="Genomic_DNA"/>
</dbReference>
<evidence type="ECO:0000259" key="4">
    <source>
        <dbReference type="PROSITE" id="PS51146"/>
    </source>
</evidence>
<dbReference type="InterPro" id="IPR027417">
    <property type="entry name" value="P-loop_NTPase"/>
</dbReference>
<dbReference type="InterPro" id="IPR022475">
    <property type="entry name" value="UPF0273_KaiC-like"/>
</dbReference>
<dbReference type="PANTHER" id="PTHR43637">
    <property type="entry name" value="UPF0273 PROTEIN TM_0370"/>
    <property type="match status" value="1"/>
</dbReference>
<organism evidence="5 6">
    <name type="scientific">Saccharolobus islandicus (strain Y.N.15.51 / Yellowstone #2)</name>
    <name type="common">Sulfolobus islandicus</name>
    <dbReference type="NCBI Taxonomy" id="419942"/>
    <lineage>
        <taxon>Archaea</taxon>
        <taxon>Thermoproteota</taxon>
        <taxon>Thermoprotei</taxon>
        <taxon>Sulfolobales</taxon>
        <taxon>Sulfolobaceae</taxon>
        <taxon>Saccharolobus</taxon>
    </lineage>
</organism>
<protein>
    <recommendedName>
        <fullName evidence="3">UPF0273 protein YN1551_1968</fullName>
    </recommendedName>
</protein>
<name>C3NIQ0_SACI1</name>
<feature type="domain" description="KaiC" evidence="4">
    <location>
        <begin position="10"/>
        <end position="267"/>
    </location>
</feature>
<sequence>MLKSKVTPIAPSAAGINEIKDSLNASSGFTPNNINADVVIPERHIVLVSGGPGTGKSILGKQFLYNGLTKCEGGVFVALEEHPVSVRRSFEHFGWDVRKYEREGKFAIIDAFTGGIGSAAQRERYVVKNIDDVKELSENIRAAIKDTNATRIVVDSVSTLYLTKPAMARSIAMQLKRVISGLGFTAIFVSQVSVGERGFGGPGVKHAVDDIIRLDLDEVEGVMYRSIIVWKMRDTKISMVRHPMDITDNGIVVKWDKYLKMTNWSVSIQPLPQKDVDEMKKAVEEAEKEVEVKVEEEE</sequence>
<dbReference type="SUPFAM" id="SSF52540">
    <property type="entry name" value="P-loop containing nucleoside triphosphate hydrolases"/>
    <property type="match status" value="1"/>
</dbReference>
<proteinExistence type="inferred from homology"/>
<dbReference type="NCBIfam" id="TIGR03877">
    <property type="entry name" value="thermo_KaiC_1"/>
    <property type="match status" value="1"/>
</dbReference>
<feature type="binding site" evidence="3">
    <location>
        <begin position="50"/>
        <end position="57"/>
    </location>
    <ligand>
        <name>ATP</name>
        <dbReference type="ChEBI" id="CHEBI:30616"/>
    </ligand>
</feature>
<dbReference type="Gene3D" id="3.40.50.300">
    <property type="entry name" value="P-loop containing nucleotide triphosphate hydrolases"/>
    <property type="match status" value="1"/>
</dbReference>
<evidence type="ECO:0000313" key="6">
    <source>
        <dbReference type="Proteomes" id="UP000006818"/>
    </source>
</evidence>
<gene>
    <name evidence="5" type="ordered locus">YN1551_1968</name>
</gene>
<accession>C3NIQ0</accession>